<evidence type="ECO:0008006" key="4">
    <source>
        <dbReference type="Google" id="ProtNLM"/>
    </source>
</evidence>
<accession>B3E9T9</accession>
<proteinExistence type="predicted"/>
<evidence type="ECO:0000313" key="3">
    <source>
        <dbReference type="Proteomes" id="UP000002420"/>
    </source>
</evidence>
<feature type="region of interest" description="Disordered" evidence="1">
    <location>
        <begin position="38"/>
        <end position="63"/>
    </location>
</feature>
<keyword evidence="3" id="KW-1185">Reference proteome</keyword>
<dbReference type="EMBL" id="CP001089">
    <property type="protein sequence ID" value="ACD96814.1"/>
    <property type="molecule type" value="Genomic_DNA"/>
</dbReference>
<dbReference type="Proteomes" id="UP000002420">
    <property type="component" value="Chromosome"/>
</dbReference>
<evidence type="ECO:0000313" key="2">
    <source>
        <dbReference type="EMBL" id="ACD96814.1"/>
    </source>
</evidence>
<name>B3E9T9_TRIL1</name>
<organism evidence="2 3">
    <name type="scientific">Trichlorobacter lovleyi (strain ATCC BAA-1151 / DSM 17278 / SZ)</name>
    <name type="common">Geobacter lovleyi</name>
    <dbReference type="NCBI Taxonomy" id="398767"/>
    <lineage>
        <taxon>Bacteria</taxon>
        <taxon>Pseudomonadati</taxon>
        <taxon>Thermodesulfobacteriota</taxon>
        <taxon>Desulfuromonadia</taxon>
        <taxon>Geobacterales</taxon>
        <taxon>Geobacteraceae</taxon>
        <taxon>Trichlorobacter</taxon>
    </lineage>
</organism>
<sequence length="63" mass="6611">MDVSSIAGAASLMKSSQTQQALSASMIKQNADAQNQIASMIQNNSKQAPQAVKSPDYGFSTYA</sequence>
<reference evidence="2 3" key="1">
    <citation type="submission" date="2008-05" db="EMBL/GenBank/DDBJ databases">
        <title>Complete sequence of chromosome of Geobacter lovleyi SZ.</title>
        <authorList>
            <consortium name="US DOE Joint Genome Institute"/>
            <person name="Lucas S."/>
            <person name="Copeland A."/>
            <person name="Lapidus A."/>
            <person name="Glavina del Rio T."/>
            <person name="Dalin E."/>
            <person name="Tice H."/>
            <person name="Bruce D."/>
            <person name="Goodwin L."/>
            <person name="Pitluck S."/>
            <person name="Chertkov O."/>
            <person name="Meincke L."/>
            <person name="Brettin T."/>
            <person name="Detter J.C."/>
            <person name="Han C."/>
            <person name="Tapia R."/>
            <person name="Kuske C.R."/>
            <person name="Schmutz J."/>
            <person name="Larimer F."/>
            <person name="Land M."/>
            <person name="Hauser L."/>
            <person name="Kyrpides N."/>
            <person name="Mikhailova N."/>
            <person name="Sung Y."/>
            <person name="Fletcher K.E."/>
            <person name="Ritalahti K.M."/>
            <person name="Loeffler F.E."/>
            <person name="Richardson P."/>
        </authorList>
    </citation>
    <scope>NUCLEOTIDE SEQUENCE [LARGE SCALE GENOMIC DNA]</scope>
    <source>
        <strain evidence="3">ATCC BAA-1151 / DSM 17278 / SZ</strain>
    </source>
</reference>
<evidence type="ECO:0000256" key="1">
    <source>
        <dbReference type="SAM" id="MobiDB-lite"/>
    </source>
</evidence>
<feature type="compositionally biased region" description="Polar residues" evidence="1">
    <location>
        <begin position="38"/>
        <end position="48"/>
    </location>
</feature>
<dbReference type="KEGG" id="glo:Glov_3108"/>
<dbReference type="OrthoDB" id="5398249at2"/>
<protein>
    <recommendedName>
        <fullName evidence="4">Motility protein</fullName>
    </recommendedName>
</protein>
<dbReference type="RefSeq" id="WP_012471139.1">
    <property type="nucleotide sequence ID" value="NC_010814.1"/>
</dbReference>
<dbReference type="AlphaFoldDB" id="B3E9T9"/>
<dbReference type="HOGENOM" id="CLU_2879467_0_0_7"/>
<gene>
    <name evidence="2" type="ordered locus">Glov_3108</name>
</gene>
<dbReference type="STRING" id="398767.Glov_3108"/>